<sequence>MMSKSNVLAGIAAASLAVLFPIYWIYAFGAIFSTNSAELIADDFLTLNGWDALFVIIGLLEIIVYIGLYKLCREQLNGGLSAILLLIMAAVIAVFHSTVIIDILLASGMVTSNSEAWMSWGVVISLSLLFFYAVVAFILAVAFLTRLSELSNIMKAFAFGLLVMCILQLTVVFAAANIVLFPILMALVAIQFFRNDHSVEIV</sequence>
<organism evidence="2 3">
    <name type="scientific">Rheinheimera salexigens</name>
    <dbReference type="NCBI Taxonomy" id="1628148"/>
    <lineage>
        <taxon>Bacteria</taxon>
        <taxon>Pseudomonadati</taxon>
        <taxon>Pseudomonadota</taxon>
        <taxon>Gammaproteobacteria</taxon>
        <taxon>Chromatiales</taxon>
        <taxon>Chromatiaceae</taxon>
        <taxon>Rheinheimera</taxon>
    </lineage>
</organism>
<dbReference type="AlphaFoldDB" id="A0A1E7Q9P8"/>
<keyword evidence="1" id="KW-1133">Transmembrane helix</keyword>
<keyword evidence="3" id="KW-1185">Reference proteome</keyword>
<keyword evidence="1" id="KW-0812">Transmembrane</keyword>
<reference evidence="3" key="1">
    <citation type="submission" date="2016-09" db="EMBL/GenBank/DDBJ databases">
        <authorList>
            <person name="Wan X."/>
            <person name="Hou S."/>
        </authorList>
    </citation>
    <scope>NUCLEOTIDE SEQUENCE [LARGE SCALE GENOMIC DNA]</scope>
    <source>
        <strain evidence="3">KH87</strain>
    </source>
</reference>
<keyword evidence="1" id="KW-0472">Membrane</keyword>
<proteinExistence type="predicted"/>
<protein>
    <recommendedName>
        <fullName evidence="4">DUF4386 domain-containing protein</fullName>
    </recommendedName>
</protein>
<dbReference type="EMBL" id="MKEK01000001">
    <property type="protein sequence ID" value="OEY70821.1"/>
    <property type="molecule type" value="Genomic_DNA"/>
</dbReference>
<comment type="caution">
    <text evidence="2">The sequence shown here is derived from an EMBL/GenBank/DDBJ whole genome shotgun (WGS) entry which is preliminary data.</text>
</comment>
<feature type="transmembrane region" description="Helical" evidence="1">
    <location>
        <begin position="117"/>
        <end position="145"/>
    </location>
</feature>
<feature type="transmembrane region" description="Helical" evidence="1">
    <location>
        <begin position="7"/>
        <end position="32"/>
    </location>
</feature>
<feature type="transmembrane region" description="Helical" evidence="1">
    <location>
        <begin position="157"/>
        <end position="190"/>
    </location>
</feature>
<feature type="transmembrane region" description="Helical" evidence="1">
    <location>
        <begin position="52"/>
        <end position="71"/>
    </location>
</feature>
<feature type="transmembrane region" description="Helical" evidence="1">
    <location>
        <begin position="83"/>
        <end position="105"/>
    </location>
</feature>
<evidence type="ECO:0000256" key="1">
    <source>
        <dbReference type="SAM" id="Phobius"/>
    </source>
</evidence>
<gene>
    <name evidence="2" type="ORF">BI198_15595</name>
</gene>
<accession>A0A1E7Q9P8</accession>
<dbReference type="Proteomes" id="UP000242258">
    <property type="component" value="Unassembled WGS sequence"/>
</dbReference>
<evidence type="ECO:0000313" key="2">
    <source>
        <dbReference type="EMBL" id="OEY70821.1"/>
    </source>
</evidence>
<evidence type="ECO:0000313" key="3">
    <source>
        <dbReference type="Proteomes" id="UP000242258"/>
    </source>
</evidence>
<dbReference type="RefSeq" id="WP_070050435.1">
    <property type="nucleotide sequence ID" value="NZ_CBCSDO010000002.1"/>
</dbReference>
<dbReference type="STRING" id="1628148.BI198_15595"/>
<evidence type="ECO:0008006" key="4">
    <source>
        <dbReference type="Google" id="ProtNLM"/>
    </source>
</evidence>
<name>A0A1E7Q9P8_9GAMM</name>
<dbReference type="OrthoDB" id="6238822at2"/>